<gene>
    <name evidence="9" type="ORF">GCM10009576_084090</name>
</gene>
<dbReference type="InterPro" id="IPR001789">
    <property type="entry name" value="Sig_transdc_resp-reg_receiver"/>
</dbReference>
<feature type="domain" description="Response regulatory" evidence="8">
    <location>
        <begin position="2"/>
        <end position="127"/>
    </location>
</feature>
<evidence type="ECO:0000256" key="2">
    <source>
        <dbReference type="ARBA" id="ARBA00023012"/>
    </source>
</evidence>
<evidence type="ECO:0000259" key="8">
    <source>
        <dbReference type="PROSITE" id="PS50110"/>
    </source>
</evidence>
<dbReference type="PROSITE" id="PS50110">
    <property type="entry name" value="RESPONSE_REGULATORY"/>
    <property type="match status" value="1"/>
</dbReference>
<feature type="modified residue" description="4-aspartylphosphate" evidence="6">
    <location>
        <position position="63"/>
    </location>
</feature>
<dbReference type="PANTHER" id="PTHR48111">
    <property type="entry name" value="REGULATOR OF RPOS"/>
    <property type="match status" value="1"/>
</dbReference>
<organism evidence="9 10">
    <name type="scientific">Streptomyces rhizosphaericus</name>
    <dbReference type="NCBI Taxonomy" id="114699"/>
    <lineage>
        <taxon>Bacteria</taxon>
        <taxon>Bacillati</taxon>
        <taxon>Actinomycetota</taxon>
        <taxon>Actinomycetes</taxon>
        <taxon>Kitasatosporales</taxon>
        <taxon>Streptomycetaceae</taxon>
        <taxon>Streptomyces</taxon>
        <taxon>Streptomyces violaceusniger group</taxon>
    </lineage>
</organism>
<dbReference type="SMART" id="SM00448">
    <property type="entry name" value="REC"/>
    <property type="match status" value="1"/>
</dbReference>
<keyword evidence="4" id="KW-0238">DNA-binding</keyword>
<dbReference type="Proteomes" id="UP001500033">
    <property type="component" value="Unassembled WGS sequence"/>
</dbReference>
<proteinExistence type="predicted"/>
<keyword evidence="10" id="KW-1185">Reference proteome</keyword>
<dbReference type="SUPFAM" id="SSF52172">
    <property type="entry name" value="CheY-like"/>
    <property type="match status" value="1"/>
</dbReference>
<accession>A0ABN1SNH3</accession>
<dbReference type="InterPro" id="IPR011006">
    <property type="entry name" value="CheY-like_superfamily"/>
</dbReference>
<feature type="region of interest" description="Disordered" evidence="7">
    <location>
        <begin position="29"/>
        <end position="49"/>
    </location>
</feature>
<evidence type="ECO:0000313" key="10">
    <source>
        <dbReference type="Proteomes" id="UP001500033"/>
    </source>
</evidence>
<evidence type="ECO:0000256" key="6">
    <source>
        <dbReference type="PROSITE-ProRule" id="PRU00169"/>
    </source>
</evidence>
<dbReference type="Gene3D" id="6.10.250.690">
    <property type="match status" value="1"/>
</dbReference>
<evidence type="ECO:0000256" key="1">
    <source>
        <dbReference type="ARBA" id="ARBA00022553"/>
    </source>
</evidence>
<dbReference type="PANTHER" id="PTHR48111:SF1">
    <property type="entry name" value="TWO-COMPONENT RESPONSE REGULATOR ORR33"/>
    <property type="match status" value="1"/>
</dbReference>
<evidence type="ECO:0000313" key="9">
    <source>
        <dbReference type="EMBL" id="GAA0997891.1"/>
    </source>
</evidence>
<evidence type="ECO:0000256" key="7">
    <source>
        <dbReference type="SAM" id="MobiDB-lite"/>
    </source>
</evidence>
<protein>
    <recommendedName>
        <fullName evidence="8">Response regulatory domain-containing protein</fullName>
    </recommendedName>
</protein>
<dbReference type="EMBL" id="BAAAIE010000089">
    <property type="protein sequence ID" value="GAA0997891.1"/>
    <property type="molecule type" value="Genomic_DNA"/>
</dbReference>
<sequence>MHCLVVPWPPLLLVVLTFSLVACGGGSDSGGSKTADQQQSAQGADGAAGLAGASGEPDLVLLDLGLPDMDGLAVCRRLRARSAIPIIMITARGEEADRVVGLELGADDCVAKPFGVRELVARIRAVARRTVGHLAWRWTPRYPPRCLRRPWPEPVRSGWGAGDRPAHPGSPPRRM</sequence>
<evidence type="ECO:0000256" key="4">
    <source>
        <dbReference type="ARBA" id="ARBA00023125"/>
    </source>
</evidence>
<dbReference type="Gene3D" id="3.40.50.2300">
    <property type="match status" value="1"/>
</dbReference>
<dbReference type="Pfam" id="PF00072">
    <property type="entry name" value="Response_reg"/>
    <property type="match status" value="1"/>
</dbReference>
<comment type="caution">
    <text evidence="9">The sequence shown here is derived from an EMBL/GenBank/DDBJ whole genome shotgun (WGS) entry which is preliminary data.</text>
</comment>
<keyword evidence="3" id="KW-0805">Transcription regulation</keyword>
<feature type="compositionally biased region" description="Low complexity" evidence="7">
    <location>
        <begin position="35"/>
        <end position="49"/>
    </location>
</feature>
<name>A0ABN1SNH3_9ACTN</name>
<dbReference type="InterPro" id="IPR039420">
    <property type="entry name" value="WalR-like"/>
</dbReference>
<evidence type="ECO:0000256" key="3">
    <source>
        <dbReference type="ARBA" id="ARBA00023015"/>
    </source>
</evidence>
<keyword evidence="1 6" id="KW-0597">Phosphoprotein</keyword>
<keyword evidence="5" id="KW-0804">Transcription</keyword>
<evidence type="ECO:0000256" key="5">
    <source>
        <dbReference type="ARBA" id="ARBA00023163"/>
    </source>
</evidence>
<reference evidence="9 10" key="1">
    <citation type="journal article" date="2019" name="Int. J. Syst. Evol. Microbiol.">
        <title>The Global Catalogue of Microorganisms (GCM) 10K type strain sequencing project: providing services to taxonomists for standard genome sequencing and annotation.</title>
        <authorList>
            <consortium name="The Broad Institute Genomics Platform"/>
            <consortium name="The Broad Institute Genome Sequencing Center for Infectious Disease"/>
            <person name="Wu L."/>
            <person name="Ma J."/>
        </authorList>
    </citation>
    <scope>NUCLEOTIDE SEQUENCE [LARGE SCALE GENOMIC DNA]</scope>
    <source>
        <strain evidence="9 10">JCM 11445</strain>
    </source>
</reference>
<keyword evidence="2" id="KW-0902">Two-component regulatory system</keyword>